<dbReference type="AlphaFoldDB" id="A0A1I0V7N0"/>
<accession>A0A1I0V7N0</accession>
<organism evidence="2 3">
    <name type="scientific">Amycolatopsis marina</name>
    <dbReference type="NCBI Taxonomy" id="490629"/>
    <lineage>
        <taxon>Bacteria</taxon>
        <taxon>Bacillati</taxon>
        <taxon>Actinomycetota</taxon>
        <taxon>Actinomycetes</taxon>
        <taxon>Pseudonocardiales</taxon>
        <taxon>Pseudonocardiaceae</taxon>
        <taxon>Amycolatopsis</taxon>
    </lineage>
</organism>
<keyword evidence="1" id="KW-0175">Coiled coil</keyword>
<evidence type="ECO:0000256" key="1">
    <source>
        <dbReference type="SAM" id="Coils"/>
    </source>
</evidence>
<protein>
    <submittedName>
        <fullName evidence="2">Uncharacterized protein</fullName>
    </submittedName>
</protein>
<feature type="coiled-coil region" evidence="1">
    <location>
        <begin position="31"/>
        <end position="58"/>
    </location>
</feature>
<dbReference type="RefSeq" id="WP_091667772.1">
    <property type="nucleotide sequence ID" value="NZ_FOKG01000001.1"/>
</dbReference>
<name>A0A1I0V7N0_9PSEU</name>
<evidence type="ECO:0000313" key="2">
    <source>
        <dbReference type="EMBL" id="SFA72394.1"/>
    </source>
</evidence>
<keyword evidence="3" id="KW-1185">Reference proteome</keyword>
<dbReference type="EMBL" id="FOKG01000001">
    <property type="protein sequence ID" value="SFA72394.1"/>
    <property type="molecule type" value="Genomic_DNA"/>
</dbReference>
<reference evidence="3" key="1">
    <citation type="submission" date="2016-10" db="EMBL/GenBank/DDBJ databases">
        <authorList>
            <person name="Varghese N."/>
            <person name="Submissions S."/>
        </authorList>
    </citation>
    <scope>NUCLEOTIDE SEQUENCE [LARGE SCALE GENOMIC DNA]</scope>
    <source>
        <strain evidence="3">CGMCC 4.3568</strain>
    </source>
</reference>
<dbReference type="Proteomes" id="UP000243799">
    <property type="component" value="Unassembled WGS sequence"/>
</dbReference>
<dbReference type="STRING" id="490629.SAMN05216266_10163"/>
<dbReference type="OrthoDB" id="3626740at2"/>
<gene>
    <name evidence="2" type="ORF">SAMN05216266_10163</name>
</gene>
<sequence>MTESAALRYKEIVALARKSADDLRSWELARAEELDGAIAGAKAEIEQAAQREQTTEERANRWWRMAVDNVSRVSWLEAGAGPEPVSSARGEWLSRYLEDIRPAYHELNQSILNLGWRAR</sequence>
<proteinExistence type="predicted"/>
<evidence type="ECO:0000313" key="3">
    <source>
        <dbReference type="Proteomes" id="UP000243799"/>
    </source>
</evidence>